<dbReference type="CDD" id="cd00090">
    <property type="entry name" value="HTH_ARSR"/>
    <property type="match status" value="1"/>
</dbReference>
<dbReference type="InterPro" id="IPR055771">
    <property type="entry name" value="DUF7347"/>
</dbReference>
<organism evidence="3 4">
    <name type="scientific">Halocatena marina</name>
    <dbReference type="NCBI Taxonomy" id="2934937"/>
    <lineage>
        <taxon>Archaea</taxon>
        <taxon>Methanobacteriati</taxon>
        <taxon>Methanobacteriota</taxon>
        <taxon>Stenosarchaea group</taxon>
        <taxon>Halobacteria</taxon>
        <taxon>Halobacteriales</taxon>
        <taxon>Natronomonadaceae</taxon>
        <taxon>Halocatena</taxon>
    </lineage>
</organism>
<reference evidence="3 4" key="1">
    <citation type="journal article" date="2019" name="Int. J. Syst. Evol. Microbiol.">
        <title>The Global Catalogue of Microorganisms (GCM) 10K type strain sequencing project: providing services to taxonomists for standard genome sequencing and annotation.</title>
        <authorList>
            <consortium name="The Broad Institute Genomics Platform"/>
            <consortium name="The Broad Institute Genome Sequencing Center for Infectious Disease"/>
            <person name="Wu L."/>
            <person name="Ma J."/>
        </authorList>
    </citation>
    <scope>NUCLEOTIDE SEQUENCE [LARGE SCALE GENOMIC DNA]</scope>
    <source>
        <strain evidence="3 4">RDMS1</strain>
    </source>
</reference>
<proteinExistence type="predicted"/>
<dbReference type="InterPro" id="IPR036388">
    <property type="entry name" value="WH-like_DNA-bd_sf"/>
</dbReference>
<dbReference type="GeneID" id="76202021"/>
<gene>
    <name evidence="3" type="ORF">ACFQL7_22690</name>
</gene>
<keyword evidence="4" id="KW-1185">Reference proteome</keyword>
<dbReference type="SUPFAM" id="SSF46785">
    <property type="entry name" value="Winged helix' DNA-binding domain"/>
    <property type="match status" value="1"/>
</dbReference>
<dbReference type="InterPro" id="IPR011991">
    <property type="entry name" value="ArsR-like_HTH"/>
</dbReference>
<dbReference type="Pfam" id="PF24042">
    <property type="entry name" value="DUF7351"/>
    <property type="match status" value="1"/>
</dbReference>
<dbReference type="InterPro" id="IPR036390">
    <property type="entry name" value="WH_DNA-bd_sf"/>
</dbReference>
<dbReference type="Pfam" id="PF24038">
    <property type="entry name" value="DUF7347"/>
    <property type="match status" value="1"/>
</dbReference>
<evidence type="ECO:0000313" key="3">
    <source>
        <dbReference type="EMBL" id="MFC7192343.1"/>
    </source>
</evidence>
<name>A0ABD5YT66_9EURY</name>
<dbReference type="InterPro" id="IPR055775">
    <property type="entry name" value="DUF7351"/>
</dbReference>
<evidence type="ECO:0000313" key="4">
    <source>
        <dbReference type="Proteomes" id="UP001596417"/>
    </source>
</evidence>
<protein>
    <submittedName>
        <fullName evidence="3">ArsR family transcriptional regulator</fullName>
    </submittedName>
</protein>
<evidence type="ECO:0000259" key="2">
    <source>
        <dbReference type="Pfam" id="PF24042"/>
    </source>
</evidence>
<accession>A0ABD5YT66</accession>
<dbReference type="AlphaFoldDB" id="A0ABD5YT66"/>
<feature type="domain" description="DUF7351" evidence="2">
    <location>
        <begin position="124"/>
        <end position="297"/>
    </location>
</feature>
<sequence length="310" mass="34484">MIGTSVPTRFAGTVTNQEPMTSIAPDVGLAALREAFQLLANETRIEILHALWTRPTWEATFTELKTVVGMRDSGQFQYHLDKLVGTFIKRTDHGYTHLAGSIALYRAMLGTLGGPDSVSSIMLDTPCPACDRSLRLIYENQVFAARCPSCEESVLSSPFLPAGIIDRSNNELLSAFDTWSRKLVDLLQSGVCPWCRSTVSHTFEQRDDPEEVRITHRCDRCQGFLTTHVGEVILSDPAVVTFFYLLGRDITVPPYWSLPFCMTSNGVTVLSKAPWAVEQTIRYQGETLCLHLDDDMTTNVMECSLSVLGH</sequence>
<feature type="domain" description="DUF7347" evidence="1">
    <location>
        <begin position="34"/>
        <end position="98"/>
    </location>
</feature>
<comment type="caution">
    <text evidence="3">The sequence shown here is derived from an EMBL/GenBank/DDBJ whole genome shotgun (WGS) entry which is preliminary data.</text>
</comment>
<dbReference type="EMBL" id="JBHTAX010000004">
    <property type="protein sequence ID" value="MFC7192343.1"/>
    <property type="molecule type" value="Genomic_DNA"/>
</dbReference>
<dbReference type="RefSeq" id="WP_248910187.1">
    <property type="nucleotide sequence ID" value="NZ_CP109980.1"/>
</dbReference>
<dbReference type="Proteomes" id="UP001596417">
    <property type="component" value="Unassembled WGS sequence"/>
</dbReference>
<dbReference type="Gene3D" id="1.10.10.10">
    <property type="entry name" value="Winged helix-like DNA-binding domain superfamily/Winged helix DNA-binding domain"/>
    <property type="match status" value="1"/>
</dbReference>
<evidence type="ECO:0000259" key="1">
    <source>
        <dbReference type="Pfam" id="PF24038"/>
    </source>
</evidence>